<keyword evidence="2" id="KW-1185">Reference proteome</keyword>
<evidence type="ECO:0000313" key="2">
    <source>
        <dbReference type="Proteomes" id="UP000001021"/>
    </source>
</evidence>
<dbReference type="HOGENOM" id="CLU_2934066_0_0_5"/>
<protein>
    <submittedName>
        <fullName evidence="1">Uncharacterized protein</fullName>
    </submittedName>
</protein>
<name>A0A0H3LYX4_EHRRW</name>
<sequence>MCKKLLFFYIVLYIVRLLDSNVSNIKVIFTIMLTLEKRVLLAEQKNISIQSNIIIEGSSY</sequence>
<dbReference type="Proteomes" id="UP000001021">
    <property type="component" value="Chromosome"/>
</dbReference>
<dbReference type="AlphaFoldDB" id="A0A0H3LYX4"/>
<dbReference type="EMBL" id="CR925678">
    <property type="protein sequence ID" value="CAI26536.1"/>
    <property type="molecule type" value="Genomic_DNA"/>
</dbReference>
<reference evidence="1 2" key="1">
    <citation type="journal article" date="2006" name="J. Bacteriol.">
        <title>Comparative genomic analysis of three strains of Ehrlichia ruminantium reveals an active process of genome size plasticity.</title>
        <authorList>
            <person name="Frutos R."/>
            <person name="Viari A."/>
            <person name="Ferraz C."/>
            <person name="Morgat A."/>
            <person name="Eychenie S."/>
            <person name="Kandassami Y."/>
            <person name="Chantal I."/>
            <person name="Bensaid A."/>
            <person name="Coissac E."/>
            <person name="Vachiery N."/>
            <person name="Demaille J."/>
            <person name="Martinez D."/>
        </authorList>
    </citation>
    <scope>NUCLEOTIDE SEQUENCE [LARGE SCALE GENOMIC DNA]</scope>
    <source>
        <strain evidence="1 2">Welgevonden</strain>
    </source>
</reference>
<proteinExistence type="predicted"/>
<accession>A0A0H3LYX4</accession>
<evidence type="ECO:0000313" key="1">
    <source>
        <dbReference type="EMBL" id="CAI26536.1"/>
    </source>
</evidence>
<gene>
    <name evidence="1" type="ordered locus">ERWE_CDS_00420</name>
</gene>
<organism evidence="1 2">
    <name type="scientific">Ehrlichia ruminantium (strain Welgevonden)</name>
    <dbReference type="NCBI Taxonomy" id="254945"/>
    <lineage>
        <taxon>Bacteria</taxon>
        <taxon>Pseudomonadati</taxon>
        <taxon>Pseudomonadota</taxon>
        <taxon>Alphaproteobacteria</taxon>
        <taxon>Rickettsiales</taxon>
        <taxon>Anaplasmataceae</taxon>
        <taxon>Ehrlichia</taxon>
    </lineage>
</organism>
<dbReference type="KEGG" id="erw:ERWE_CDS_00420"/>